<dbReference type="AlphaFoldDB" id="B9S8I5"/>
<dbReference type="InParanoid" id="B9S8I5"/>
<proteinExistence type="predicted"/>
<dbReference type="GO" id="GO:0005576">
    <property type="term" value="C:extracellular region"/>
    <property type="evidence" value="ECO:0000318"/>
    <property type="project" value="GO_Central"/>
</dbReference>
<protein>
    <submittedName>
        <fullName evidence="3">Uncharacterized protein</fullName>
    </submittedName>
</protein>
<feature type="compositionally biased region" description="Basic and acidic residues" evidence="1">
    <location>
        <begin position="33"/>
        <end position="51"/>
    </location>
</feature>
<feature type="region of interest" description="Disordered" evidence="1">
    <location>
        <begin position="33"/>
        <end position="58"/>
    </location>
</feature>
<keyword evidence="2" id="KW-0812">Transmembrane</keyword>
<reference evidence="4" key="1">
    <citation type="journal article" date="2010" name="Nat. Biotechnol.">
        <title>Draft genome sequence of the oilseed species Ricinus communis.</title>
        <authorList>
            <person name="Chan A.P."/>
            <person name="Crabtree J."/>
            <person name="Zhao Q."/>
            <person name="Lorenzi H."/>
            <person name="Orvis J."/>
            <person name="Puiu D."/>
            <person name="Melake-Berhan A."/>
            <person name="Jones K.M."/>
            <person name="Redman J."/>
            <person name="Chen G."/>
            <person name="Cahoon E.B."/>
            <person name="Gedil M."/>
            <person name="Stanke M."/>
            <person name="Haas B.J."/>
            <person name="Wortman J.R."/>
            <person name="Fraser-Liggett C.M."/>
            <person name="Ravel J."/>
            <person name="Rabinowicz P.D."/>
        </authorList>
    </citation>
    <scope>NUCLEOTIDE SEQUENCE [LARGE SCALE GENOMIC DNA]</scope>
    <source>
        <strain evidence="4">cv. Hale</strain>
    </source>
</reference>
<organism evidence="3 4">
    <name type="scientific">Ricinus communis</name>
    <name type="common">Castor bean</name>
    <dbReference type="NCBI Taxonomy" id="3988"/>
    <lineage>
        <taxon>Eukaryota</taxon>
        <taxon>Viridiplantae</taxon>
        <taxon>Streptophyta</taxon>
        <taxon>Embryophyta</taxon>
        <taxon>Tracheophyta</taxon>
        <taxon>Spermatophyta</taxon>
        <taxon>Magnoliopsida</taxon>
        <taxon>eudicotyledons</taxon>
        <taxon>Gunneridae</taxon>
        <taxon>Pentapetalae</taxon>
        <taxon>rosids</taxon>
        <taxon>fabids</taxon>
        <taxon>Malpighiales</taxon>
        <taxon>Euphorbiaceae</taxon>
        <taxon>Acalyphoideae</taxon>
        <taxon>Acalypheae</taxon>
        <taxon>Ricinus</taxon>
    </lineage>
</organism>
<dbReference type="GO" id="GO:0005179">
    <property type="term" value="F:hormone activity"/>
    <property type="evidence" value="ECO:0000318"/>
    <property type="project" value="GO_Central"/>
</dbReference>
<evidence type="ECO:0000256" key="2">
    <source>
        <dbReference type="SAM" id="Phobius"/>
    </source>
</evidence>
<evidence type="ECO:0000313" key="3">
    <source>
        <dbReference type="EMBL" id="EEF39988.1"/>
    </source>
</evidence>
<feature type="transmembrane region" description="Helical" evidence="2">
    <location>
        <begin position="6"/>
        <end position="25"/>
    </location>
</feature>
<feature type="region of interest" description="Disordered" evidence="1">
    <location>
        <begin position="64"/>
        <end position="83"/>
    </location>
</feature>
<keyword evidence="4" id="KW-1185">Reference proteome</keyword>
<dbReference type="GO" id="GO:1901371">
    <property type="term" value="P:regulation of leaf morphogenesis"/>
    <property type="evidence" value="ECO:0000318"/>
    <property type="project" value="GO_Central"/>
</dbReference>
<gene>
    <name evidence="3" type="ORF">RCOM_0601010</name>
</gene>
<dbReference type="EMBL" id="EQ973892">
    <property type="protein sequence ID" value="EEF39988.1"/>
    <property type="molecule type" value="Genomic_DNA"/>
</dbReference>
<keyword evidence="2" id="KW-1133">Transmembrane helix</keyword>
<evidence type="ECO:0000256" key="1">
    <source>
        <dbReference type="SAM" id="MobiDB-lite"/>
    </source>
</evidence>
<dbReference type="GO" id="GO:1902025">
    <property type="term" value="P:nitrate import"/>
    <property type="evidence" value="ECO:0000318"/>
    <property type="project" value="GO_Central"/>
</dbReference>
<keyword evidence="2" id="KW-0472">Membrane</keyword>
<sequence>MAKIQALYIIVLVSSSIICHAIMPAQGREITSEKKHTSAIRNDRAMYKDGTEPTNPCFSSMPEEVDKDAFLPPKTGSSPGIGH</sequence>
<name>B9S8I5_RICCO</name>
<accession>B9S8I5</accession>
<dbReference type="Proteomes" id="UP000008311">
    <property type="component" value="Unassembled WGS sequence"/>
</dbReference>
<dbReference type="GO" id="GO:2000280">
    <property type="term" value="P:regulation of root development"/>
    <property type="evidence" value="ECO:0000318"/>
    <property type="project" value="GO_Central"/>
</dbReference>
<evidence type="ECO:0000313" key="4">
    <source>
        <dbReference type="Proteomes" id="UP000008311"/>
    </source>
</evidence>